<dbReference type="PANTHER" id="PTHR43179:SF7">
    <property type="entry name" value="RHAMNOSYLTRANSFERASE WBBL"/>
    <property type="match status" value="1"/>
</dbReference>
<dbReference type="InterPro" id="IPR001173">
    <property type="entry name" value="Glyco_trans_2-like"/>
</dbReference>
<evidence type="ECO:0000313" key="2">
    <source>
        <dbReference type="EMBL" id="QIA64448.1"/>
    </source>
</evidence>
<evidence type="ECO:0000259" key="1">
    <source>
        <dbReference type="Pfam" id="PF00535"/>
    </source>
</evidence>
<dbReference type="Pfam" id="PF00535">
    <property type="entry name" value="Glycos_transf_2"/>
    <property type="match status" value="2"/>
</dbReference>
<proteinExistence type="predicted"/>
<protein>
    <submittedName>
        <fullName evidence="2">Glycosyltransferase</fullName>
    </submittedName>
</protein>
<accession>A0A7Z2T5C1</accession>
<keyword evidence="2" id="KW-0808">Transferase</keyword>
<evidence type="ECO:0000313" key="3">
    <source>
        <dbReference type="Proteomes" id="UP000464262"/>
    </source>
</evidence>
<gene>
    <name evidence="2" type="ORF">GT360_13530</name>
</gene>
<dbReference type="SUPFAM" id="SSF53448">
    <property type="entry name" value="Nucleotide-diphospho-sugar transferases"/>
    <property type="match status" value="2"/>
</dbReference>
<dbReference type="KEGG" id="vas:GT360_13530"/>
<dbReference type="InterPro" id="IPR029044">
    <property type="entry name" value="Nucleotide-diphossugar_trans"/>
</dbReference>
<dbReference type="Gene3D" id="3.90.550.10">
    <property type="entry name" value="Spore Coat Polysaccharide Biosynthesis Protein SpsA, Chain A"/>
    <property type="match status" value="2"/>
</dbReference>
<dbReference type="AlphaFoldDB" id="A0A7Z2T5C1"/>
<dbReference type="EMBL" id="CP047475">
    <property type="protein sequence ID" value="QIA64448.1"/>
    <property type="molecule type" value="Genomic_DNA"/>
</dbReference>
<keyword evidence="3" id="KW-1185">Reference proteome</keyword>
<dbReference type="Proteomes" id="UP000464262">
    <property type="component" value="Chromosome 1"/>
</dbReference>
<feature type="domain" description="Glycosyltransferase 2-like" evidence="1">
    <location>
        <begin position="445"/>
        <end position="620"/>
    </location>
</feature>
<dbReference type="GO" id="GO:0016757">
    <property type="term" value="F:glycosyltransferase activity"/>
    <property type="evidence" value="ECO:0007669"/>
    <property type="project" value="UniProtKB-KW"/>
</dbReference>
<dbReference type="RefSeq" id="WP_164649353.1">
    <property type="nucleotide sequence ID" value="NZ_CP047475.1"/>
</dbReference>
<feature type="domain" description="Glycosyltransferase 2-like" evidence="1">
    <location>
        <begin position="187"/>
        <end position="326"/>
    </location>
</feature>
<name>A0A7Z2T5C1_9VIBR</name>
<dbReference type="CDD" id="cd04186">
    <property type="entry name" value="GT_2_like_c"/>
    <property type="match status" value="1"/>
</dbReference>
<dbReference type="CDD" id="cd04184">
    <property type="entry name" value="GT2_RfbC_Mx_like"/>
    <property type="match status" value="1"/>
</dbReference>
<reference evidence="2 3" key="1">
    <citation type="submission" date="2020-01" db="EMBL/GenBank/DDBJ databases">
        <title>Whole genome and functional gene identification of agarase of Vibrio HN897.</title>
        <authorList>
            <person name="Liu Y."/>
            <person name="Zhao Z."/>
        </authorList>
    </citation>
    <scope>NUCLEOTIDE SEQUENCE [LARGE SCALE GENOMIC DNA]</scope>
    <source>
        <strain evidence="2 3">HN897</strain>
    </source>
</reference>
<organism evidence="2 3">
    <name type="scientific">Vibrio astriarenae</name>
    <dbReference type="NCBI Taxonomy" id="1481923"/>
    <lineage>
        <taxon>Bacteria</taxon>
        <taxon>Pseudomonadati</taxon>
        <taxon>Pseudomonadota</taxon>
        <taxon>Gammaproteobacteria</taxon>
        <taxon>Vibrionales</taxon>
        <taxon>Vibrionaceae</taxon>
        <taxon>Vibrio</taxon>
    </lineage>
</organism>
<dbReference type="PANTHER" id="PTHR43179">
    <property type="entry name" value="RHAMNOSYLTRANSFERASE WBBL"/>
    <property type="match status" value="1"/>
</dbReference>
<sequence length="715" mass="81738">MLYLLRRALFKARAKLNPQLLVDAKAYHLIGESGLFDQDYYAKVVGSIAPYKDLLSHFVAVGHRKQFSPSPFFSTEYYLSQNEDIRQAGVNALAHYIEYGEAEGRSPNPFFNPKEYLELNPDLAAFDKSLLFHYLQLGRAEGRRVSASDIVESSLSPYQAWISQNETETYAEIHQGLASFSHNPLISIVVPVYNPDEQHLIDCIESVRNQSYPHWELCLADDKSTQEHVKPLLEHYAQLDSRIKVVFREQNGHISAASNSALEEATGEWTALLDHDDELHQHALYYVAKALHEQPDSEFVYSDEDKIDQQGKRSDPHFKSSWNLDLLYSQNYVSHLGVYKTQILKQIGGFRIGFEGSQDFDLLLRYSREIDQSKVVHIPRVLYHWRMVEGSTALGAGEKSYTTEAGIKALQDHFQALDKPVHVEKGKHDNIYKVSWLMQEPPLVSLIMPTYNGYAITKQAIDSIIEKSDYRNFEILLVDNNSDDPQALAYFDEIDKHEQVRVLRYPHPFNFSAINNFAAKHAKGEVLGFINNDIEVINPEWLTEMVSQAVREDVGCVGAMLYYPNDTIQHAGVITGIGGVAGHSHKYFKRGEHGYFSRLHLVQNLSAVTAACLLVRKSIFEQVDGLNEQHLAIAFNDVDFCLKVQAAGYRNLWTPYAELYHHESITRGAEDNPEKVERFNKEMNYMKNTWKTHLNVDPCYSRNLSTTREDFSLEM</sequence>